<keyword evidence="3" id="KW-1185">Reference proteome</keyword>
<dbReference type="Proteomes" id="UP001303760">
    <property type="component" value="Unassembled WGS sequence"/>
</dbReference>
<comment type="caution">
    <text evidence="2">The sequence shown here is derived from an EMBL/GenBank/DDBJ whole genome shotgun (WGS) entry which is preliminary data.</text>
</comment>
<reference evidence="2" key="1">
    <citation type="journal article" date="2023" name="Mol. Phylogenet. Evol.">
        <title>Genome-scale phylogeny and comparative genomics of the fungal order Sordariales.</title>
        <authorList>
            <person name="Hensen N."/>
            <person name="Bonometti L."/>
            <person name="Westerberg I."/>
            <person name="Brannstrom I.O."/>
            <person name="Guillou S."/>
            <person name="Cros-Aarteil S."/>
            <person name="Calhoun S."/>
            <person name="Haridas S."/>
            <person name="Kuo A."/>
            <person name="Mondo S."/>
            <person name="Pangilinan J."/>
            <person name="Riley R."/>
            <person name="LaButti K."/>
            <person name="Andreopoulos B."/>
            <person name="Lipzen A."/>
            <person name="Chen C."/>
            <person name="Yan M."/>
            <person name="Daum C."/>
            <person name="Ng V."/>
            <person name="Clum A."/>
            <person name="Steindorff A."/>
            <person name="Ohm R.A."/>
            <person name="Martin F."/>
            <person name="Silar P."/>
            <person name="Natvig D.O."/>
            <person name="Lalanne C."/>
            <person name="Gautier V."/>
            <person name="Ament-Velasquez S.L."/>
            <person name="Kruys A."/>
            <person name="Hutchinson M.I."/>
            <person name="Powell A.J."/>
            <person name="Barry K."/>
            <person name="Miller A.N."/>
            <person name="Grigoriev I.V."/>
            <person name="Debuchy R."/>
            <person name="Gladieux P."/>
            <person name="Hiltunen Thoren M."/>
            <person name="Johannesson H."/>
        </authorList>
    </citation>
    <scope>NUCLEOTIDE SEQUENCE</scope>
    <source>
        <strain evidence="2">CBS 532.94</strain>
    </source>
</reference>
<feature type="region of interest" description="Disordered" evidence="1">
    <location>
        <begin position="912"/>
        <end position="935"/>
    </location>
</feature>
<dbReference type="EMBL" id="MU860386">
    <property type="protein sequence ID" value="KAK4234320.1"/>
    <property type="molecule type" value="Genomic_DNA"/>
</dbReference>
<dbReference type="AlphaFoldDB" id="A0AAN7HAQ5"/>
<proteinExistence type="predicted"/>
<feature type="compositionally biased region" description="Acidic residues" evidence="1">
    <location>
        <begin position="917"/>
        <end position="926"/>
    </location>
</feature>
<evidence type="ECO:0000313" key="2">
    <source>
        <dbReference type="EMBL" id="KAK4234320.1"/>
    </source>
</evidence>
<protein>
    <submittedName>
        <fullName evidence="2">Uncharacterized protein</fullName>
    </submittedName>
</protein>
<feature type="region of interest" description="Disordered" evidence="1">
    <location>
        <begin position="604"/>
        <end position="654"/>
    </location>
</feature>
<feature type="region of interest" description="Disordered" evidence="1">
    <location>
        <begin position="822"/>
        <end position="856"/>
    </location>
</feature>
<organism evidence="2 3">
    <name type="scientific">Achaetomium macrosporum</name>
    <dbReference type="NCBI Taxonomy" id="79813"/>
    <lineage>
        <taxon>Eukaryota</taxon>
        <taxon>Fungi</taxon>
        <taxon>Dikarya</taxon>
        <taxon>Ascomycota</taxon>
        <taxon>Pezizomycotina</taxon>
        <taxon>Sordariomycetes</taxon>
        <taxon>Sordariomycetidae</taxon>
        <taxon>Sordariales</taxon>
        <taxon>Chaetomiaceae</taxon>
        <taxon>Achaetomium</taxon>
    </lineage>
</organism>
<reference evidence="2" key="2">
    <citation type="submission" date="2023-05" db="EMBL/GenBank/DDBJ databases">
        <authorList>
            <consortium name="Lawrence Berkeley National Laboratory"/>
            <person name="Steindorff A."/>
            <person name="Hensen N."/>
            <person name="Bonometti L."/>
            <person name="Westerberg I."/>
            <person name="Brannstrom I.O."/>
            <person name="Guillou S."/>
            <person name="Cros-Aarteil S."/>
            <person name="Calhoun S."/>
            <person name="Haridas S."/>
            <person name="Kuo A."/>
            <person name="Mondo S."/>
            <person name="Pangilinan J."/>
            <person name="Riley R."/>
            <person name="Labutti K."/>
            <person name="Andreopoulos B."/>
            <person name="Lipzen A."/>
            <person name="Chen C."/>
            <person name="Yanf M."/>
            <person name="Daum C."/>
            <person name="Ng V."/>
            <person name="Clum A."/>
            <person name="Ohm R."/>
            <person name="Martin F."/>
            <person name="Silar P."/>
            <person name="Natvig D."/>
            <person name="Lalanne C."/>
            <person name="Gautier V."/>
            <person name="Ament-Velasquez S.L."/>
            <person name="Kruys A."/>
            <person name="Hutchinson M.I."/>
            <person name="Powell A.J."/>
            <person name="Barry K."/>
            <person name="Miller A.N."/>
            <person name="Grigoriev I.V."/>
            <person name="Debuchy R."/>
            <person name="Gladieux P."/>
            <person name="Thoren M.H."/>
            <person name="Johannesson H."/>
        </authorList>
    </citation>
    <scope>NUCLEOTIDE SEQUENCE</scope>
    <source>
        <strain evidence="2">CBS 532.94</strain>
    </source>
</reference>
<evidence type="ECO:0000256" key="1">
    <source>
        <dbReference type="SAM" id="MobiDB-lite"/>
    </source>
</evidence>
<accession>A0AAN7HAQ5</accession>
<feature type="compositionally biased region" description="Basic residues" evidence="1">
    <location>
        <begin position="839"/>
        <end position="856"/>
    </location>
</feature>
<name>A0AAN7HAQ5_9PEZI</name>
<feature type="compositionally biased region" description="Low complexity" evidence="1">
    <location>
        <begin position="497"/>
        <end position="511"/>
    </location>
</feature>
<feature type="region of interest" description="Disordered" evidence="1">
    <location>
        <begin position="480"/>
        <end position="525"/>
    </location>
</feature>
<gene>
    <name evidence="2" type="ORF">C8A03DRAFT_18751</name>
</gene>
<sequence>MNHTEPIGHSDTMKATCRAASSPLGVARKPLGCAVFPGGPFKPISKGFALFFEALLSTIALTNADAMETVAHMDIAAGTPISVTEDADFAKLTSGDAGNPDVTIASPIEDAVPADNLQVQIVEEANTVISNTDAPVAAESHLTADNVPETPISQQEDIPAVAGDPIVDEVAECGLVTGDVPDEDALTTEESVPAACAEDTLDVAEDAVTVSTPVDNDTCVFDEVPVGAIEIMEDDNVLNPAAHNDDVKEEITTFTTPALESVTDDTSVADDIVASATEVNAEVASHEAFSTPAGLDEDETALQQVAEEHLFEDDEENVEEDIEDVLEYSDLAELEEVLNEDIKDAVQDSDGHDENMSQIDPEKLVDNEPAEAVELPISTLPLIFEDDFDAPISSIFDTDFERHLDIDFTWSIPKIIEKGELEREALRERLAKKSKAQFSLQNLFLEKAARILSIDGTAPVQVATKVTTLAAEPASLVLSKKATKPTPKTQSGTDEPAASSRNHSRSASGSSKQSNDSVGETFDSAPCPGTPKIVATYPVPICHDLEYAVLENGQIVYHYFDYPVTSPLTRADYEQYEAAYPFGPKMDGSFFDVYKDEVAETLSDTSSEFISDPDDDEEPIYQAESPFKRPSNPEPPSPSEGDGYYPEDELPRCPSSPYRHRESYYSWTGLDLSPWASHSLITSTGHMALHNEREIQSGSSHGCLHHCRFGLWESPDQVQPAPAPGVPELKLTTPEGTELWPDDCFDRYSYTYEFEYNPDEDWRYGHRCGEQCFEYYSEFGGESYDDLADDGTMDGLMMELERSEADECARAEALIRFHMEDNEEAIDDSEDVDPPPTPKVKRTINPPKKRPSKKGKRIEFVPHRLSVIMEVDEENLDNDSSLDVEPFGEDFLDQLEAAVHQECERRQKEIAATAVQEEGDETEEEKSDGAEKEQLPLWVRDPFYISGKNWEDLMGEEEEGDASDGVQKKEELPLWVRDPFYVSGKNWEDLMDEDE</sequence>
<evidence type="ECO:0000313" key="3">
    <source>
        <dbReference type="Proteomes" id="UP001303760"/>
    </source>
</evidence>
<feature type="compositionally biased region" description="Acidic residues" evidence="1">
    <location>
        <begin position="822"/>
        <end position="833"/>
    </location>
</feature>